<gene>
    <name evidence="1" type="ORF">SteCoe_22885</name>
</gene>
<reference evidence="1 2" key="1">
    <citation type="submission" date="2016-11" db="EMBL/GenBank/DDBJ databases">
        <title>The macronuclear genome of Stentor coeruleus: a giant cell with tiny introns.</title>
        <authorList>
            <person name="Slabodnick M."/>
            <person name="Ruby J.G."/>
            <person name="Reiff S.B."/>
            <person name="Swart E.C."/>
            <person name="Gosai S."/>
            <person name="Prabakaran S."/>
            <person name="Witkowska E."/>
            <person name="Larue G.E."/>
            <person name="Fisher S."/>
            <person name="Freeman R.M."/>
            <person name="Gunawardena J."/>
            <person name="Chu W."/>
            <person name="Stover N.A."/>
            <person name="Gregory B.D."/>
            <person name="Nowacki M."/>
            <person name="Derisi J."/>
            <person name="Roy S.W."/>
            <person name="Marshall W.F."/>
            <person name="Sood P."/>
        </authorList>
    </citation>
    <scope>NUCLEOTIDE SEQUENCE [LARGE SCALE GENOMIC DNA]</scope>
    <source>
        <strain evidence="1">WM001</strain>
    </source>
</reference>
<sequence>MASLEFTKRFKNKAKVVGREGILEIHFSNAIEKTELPITKLHGYQDIKNFPSAKSAYILNKYSPKSRSPLTKVFQQTVYPTPNYNLTSNKTPGPYERKLASRSKSPILLKHFDTFHEKTSNDMISQSIKFPRINSGMKCIKKRLDGKIKFSGAE</sequence>
<dbReference type="EMBL" id="MPUH01000571">
    <property type="protein sequence ID" value="OMJ77524.1"/>
    <property type="molecule type" value="Genomic_DNA"/>
</dbReference>
<evidence type="ECO:0000313" key="2">
    <source>
        <dbReference type="Proteomes" id="UP000187209"/>
    </source>
</evidence>
<accession>A0A1R2BLD1</accession>
<name>A0A1R2BLD1_9CILI</name>
<dbReference type="AlphaFoldDB" id="A0A1R2BLD1"/>
<proteinExistence type="predicted"/>
<dbReference type="Proteomes" id="UP000187209">
    <property type="component" value="Unassembled WGS sequence"/>
</dbReference>
<keyword evidence="2" id="KW-1185">Reference proteome</keyword>
<organism evidence="1 2">
    <name type="scientific">Stentor coeruleus</name>
    <dbReference type="NCBI Taxonomy" id="5963"/>
    <lineage>
        <taxon>Eukaryota</taxon>
        <taxon>Sar</taxon>
        <taxon>Alveolata</taxon>
        <taxon>Ciliophora</taxon>
        <taxon>Postciliodesmatophora</taxon>
        <taxon>Heterotrichea</taxon>
        <taxon>Heterotrichida</taxon>
        <taxon>Stentoridae</taxon>
        <taxon>Stentor</taxon>
    </lineage>
</organism>
<protein>
    <submittedName>
        <fullName evidence="1">Uncharacterized protein</fullName>
    </submittedName>
</protein>
<evidence type="ECO:0000313" key="1">
    <source>
        <dbReference type="EMBL" id="OMJ77524.1"/>
    </source>
</evidence>
<comment type="caution">
    <text evidence="1">The sequence shown here is derived from an EMBL/GenBank/DDBJ whole genome shotgun (WGS) entry which is preliminary data.</text>
</comment>